<accession>A0AC58PDS7</accession>
<name>A0AC58PDS7_CAMBA</name>
<evidence type="ECO:0000313" key="1">
    <source>
        <dbReference type="Proteomes" id="UP001732780"/>
    </source>
</evidence>
<dbReference type="Proteomes" id="UP001732780">
    <property type="component" value="Chromosome 23"/>
</dbReference>
<protein>
    <submittedName>
        <fullName evidence="2">Membrane cofactor protein</fullName>
    </submittedName>
</protein>
<keyword evidence="1" id="KW-1185">Reference proteome</keyword>
<evidence type="ECO:0000313" key="2">
    <source>
        <dbReference type="RefSeq" id="XP_074208190.1"/>
    </source>
</evidence>
<organism evidence="1 2">
    <name type="scientific">Camelus bactrianus</name>
    <name type="common">Bactrian camel</name>
    <dbReference type="NCBI Taxonomy" id="9837"/>
    <lineage>
        <taxon>Eukaryota</taxon>
        <taxon>Metazoa</taxon>
        <taxon>Chordata</taxon>
        <taxon>Craniata</taxon>
        <taxon>Vertebrata</taxon>
        <taxon>Euteleostomi</taxon>
        <taxon>Mammalia</taxon>
        <taxon>Eutheria</taxon>
        <taxon>Laurasiatheria</taxon>
        <taxon>Artiodactyla</taxon>
        <taxon>Tylopoda</taxon>
        <taxon>Camelidae</taxon>
        <taxon>Camelus</taxon>
    </lineage>
</organism>
<sequence>MRASYAPRKEPPSCPKSPPFPWRFVGIILIALVLPIHMISGRSLERVFAQVVKWSVSWRTEGGGTIACQLGVEAPSRVLKSYCINPPVMQSMYLKSPLKSRYQTGETLEYACKTGYTYMWPYYLLTTCEPNGSWSFLEEACLKKACPEPEIENSEIFAPNDSLSFGNAILISCNVGYYLNGKKTLTCNLIGGEVYWDDKYPVCERVLCGRPPKIENGKHTNSYRNIFEYSELVTYSCDPLNGPDQYSLVGDSKLICSAHGNWSSDAPKCKVVKCKPPVLEHGKAISEIREVFTYKDVVILECLQGFYLNGSHAVFCGGENTWEPEMPKCIKGYKPTYPKKPPVSNYPGYPNPKELPSLEDFEELDVGSFAVFILTVIVAILLVLTCLYRCLQRRKQQEKEKKEEEEKEKKEKEEKEKKEKEEKEKKEKEEKEKKEKEQKRIEKKKKKSYLLRKTEMLNIKLKF</sequence>
<gene>
    <name evidence="2" type="primary">LOC105075450</name>
</gene>
<dbReference type="RefSeq" id="XP_074208190.1">
    <property type="nucleotide sequence ID" value="XM_074352089.1"/>
</dbReference>
<reference evidence="2" key="1">
    <citation type="submission" date="2025-08" db="UniProtKB">
        <authorList>
            <consortium name="RefSeq"/>
        </authorList>
    </citation>
    <scope>IDENTIFICATION</scope>
    <source>
        <tissue evidence="2">Blood</tissue>
    </source>
</reference>
<proteinExistence type="predicted"/>